<name>A0A9P6C204_9AGAR</name>
<sequence length="1188" mass="136856">MKKEKAVKQEGRKTRAGRVQQQQEEEEEADEDDEAEPEEEDGAHFGTAKGAKRRRINGDGDSIPKSVGSQIPKHEFKTLPRGEDGYIPGSIVRVQLKNFVTYDYVEFRPGPYLNMIIGPNGTGKSSIACAICLGLNFPPSVLGRADKIREFVKIGTKAGHIEIELKGPKGKPNLVIRRSIKSDSDASSFVLNGKSVSGQDIKLRMAELNVQVGNLCTFLPQDKVSSFAAMSPQELLKETQRAAGDDRLTQWQSQLIKAGNDLRDLKQKQGIDETSKTQAQQRVDMMEHTVRLFNERKELEKQEEILKCVIDVEKYRVSHVEYARLKKQHRLLNGRVKRLKAKNDPVRARLQEMKEHAVMLEKRVKTGYEAQSKRRGKFNDVQADLDKLEDDIDEQWQKIENLKKAGAERLREIKKVESEVDATQKEKAKPAREMFDTTEIKALEDQAQNDKIALDHRHTDLKQEYRTHTDRRARAVVELDNAQKRIKSFDNVDSIKLQNMLKWHRDTHDAILWLRQNRNLFKMEVFEPPYMCMTVPNPAYQDAVEALVNSAQLRTFVAQCKEDVDTLNKYINDTHGLGRRARIVTWFREYHEQQLAPLPMTREELQQLGFDGYALDYVDCPEGLKWFLMRECNFHRNAIALNQRNVDVRQAMEAVGRHGGGASFITGRVMHQVSRSRYGSRALNNMTKDIPKARNLTVQTVEPEVRRQAEETVRQCQQELGLFDEERKELDARQVRMKGEDVEIEERLGEVKKRKEHNRGVEKQKVQLETRLRRLQGQLTTLKNQPSEEQQRKKWQSRLVQMNFQRAEKIKEITALMRKFVPEHQELVLLKLELLQTTANVSAIDDLVNRKDIKFQEAYAAYMDVDSQYKKIKTKSAELLVQAKAALAECIPSAKMEAERIIEVRKKYFDQLAEYEGALEKVGGDLRELERRGIEKPEPGEDVEEGDLRSLEELEVACQTVQEQMEYNNNRDESVVRSYEEKKNLVDQLTTVMEQRQEKINDTENRVQRTRNQWEPALRALITEIRDKFSKAFDRIGCAGDVELMPDPDFAQWRVDIKVKFRDNEKLQLLTGQRQSGGERSLTTILYLMSLTSLAHTPFSLVDEINQGMDKRAERMVHNSMVDVTCKEDSSQYFLITPKLLPDLKYHARMKVLCVNNGEWLPDGVSGSMRGMLRGYVAHQAAGGRAEA</sequence>
<feature type="coiled-coil region" evidence="4">
    <location>
        <begin position="758"/>
        <end position="785"/>
    </location>
</feature>
<dbReference type="AlphaFoldDB" id="A0A9P6C204"/>
<comment type="similarity">
    <text evidence="1">Belongs to the SMC family. SMC5 subfamily.</text>
</comment>
<dbReference type="GO" id="GO:0000724">
    <property type="term" value="P:double-strand break repair via homologous recombination"/>
    <property type="evidence" value="ECO:0007669"/>
    <property type="project" value="TreeGrafter"/>
</dbReference>
<feature type="coiled-coil region" evidence="4">
    <location>
        <begin position="912"/>
        <end position="1013"/>
    </location>
</feature>
<dbReference type="InterPro" id="IPR027417">
    <property type="entry name" value="P-loop_NTPase"/>
</dbReference>
<dbReference type="InterPro" id="IPR003395">
    <property type="entry name" value="RecF/RecN/SMC_N"/>
</dbReference>
<dbReference type="Pfam" id="PF02463">
    <property type="entry name" value="SMC_N"/>
    <property type="match status" value="1"/>
</dbReference>
<dbReference type="PANTHER" id="PTHR45916:SF1">
    <property type="entry name" value="STRUCTURAL MAINTENANCE OF CHROMOSOMES PROTEIN 5"/>
    <property type="match status" value="1"/>
</dbReference>
<evidence type="ECO:0000256" key="4">
    <source>
        <dbReference type="SAM" id="Coils"/>
    </source>
</evidence>
<gene>
    <name evidence="7" type="ORF">P691DRAFT_703850</name>
</gene>
<dbReference type="GO" id="GO:0016787">
    <property type="term" value="F:hydrolase activity"/>
    <property type="evidence" value="ECO:0007669"/>
    <property type="project" value="UniProtKB-KW"/>
</dbReference>
<feature type="compositionally biased region" description="Acidic residues" evidence="5">
    <location>
        <begin position="23"/>
        <end position="41"/>
    </location>
</feature>
<dbReference type="GO" id="GO:0003697">
    <property type="term" value="F:single-stranded DNA binding"/>
    <property type="evidence" value="ECO:0007669"/>
    <property type="project" value="TreeGrafter"/>
</dbReference>
<evidence type="ECO:0000256" key="1">
    <source>
        <dbReference type="ARBA" id="ARBA00010171"/>
    </source>
</evidence>
<feature type="region of interest" description="Disordered" evidence="5">
    <location>
        <begin position="1"/>
        <end position="80"/>
    </location>
</feature>
<evidence type="ECO:0000259" key="6">
    <source>
        <dbReference type="Pfam" id="PF02463"/>
    </source>
</evidence>
<dbReference type="GO" id="GO:0030915">
    <property type="term" value="C:Smc5-Smc6 complex"/>
    <property type="evidence" value="ECO:0007669"/>
    <property type="project" value="TreeGrafter"/>
</dbReference>
<dbReference type="EMBL" id="MU151142">
    <property type="protein sequence ID" value="KAF9449031.1"/>
    <property type="molecule type" value="Genomic_DNA"/>
</dbReference>
<reference evidence="7" key="1">
    <citation type="submission" date="2020-11" db="EMBL/GenBank/DDBJ databases">
        <authorList>
            <consortium name="DOE Joint Genome Institute"/>
            <person name="Ahrendt S."/>
            <person name="Riley R."/>
            <person name="Andreopoulos W."/>
            <person name="Labutti K."/>
            <person name="Pangilinan J."/>
            <person name="Ruiz-Duenas F.J."/>
            <person name="Barrasa J.M."/>
            <person name="Sanchez-Garcia M."/>
            <person name="Camarero S."/>
            <person name="Miyauchi S."/>
            <person name="Serrano A."/>
            <person name="Linde D."/>
            <person name="Babiker R."/>
            <person name="Drula E."/>
            <person name="Ayuso-Fernandez I."/>
            <person name="Pacheco R."/>
            <person name="Padilla G."/>
            <person name="Ferreira P."/>
            <person name="Barriuso J."/>
            <person name="Kellner H."/>
            <person name="Castanera R."/>
            <person name="Alfaro M."/>
            <person name="Ramirez L."/>
            <person name="Pisabarro A.G."/>
            <person name="Kuo A."/>
            <person name="Tritt A."/>
            <person name="Lipzen A."/>
            <person name="He G."/>
            <person name="Yan M."/>
            <person name="Ng V."/>
            <person name="Cullen D."/>
            <person name="Martin F."/>
            <person name="Rosso M.-N."/>
            <person name="Henrissat B."/>
            <person name="Hibbett D."/>
            <person name="Martinez A.T."/>
            <person name="Grigoriev I.V."/>
        </authorList>
    </citation>
    <scope>NUCLEOTIDE SEQUENCE</scope>
    <source>
        <strain evidence="7">MF-IS2</strain>
    </source>
</reference>
<keyword evidence="7" id="KW-0378">Hydrolase</keyword>
<feature type="domain" description="RecF/RecN/SMC N-terminal" evidence="6">
    <location>
        <begin position="91"/>
        <end position="1137"/>
    </location>
</feature>
<keyword evidence="8" id="KW-1185">Reference proteome</keyword>
<evidence type="ECO:0000313" key="7">
    <source>
        <dbReference type="EMBL" id="KAF9449031.1"/>
    </source>
</evidence>
<feature type="compositionally biased region" description="Basic and acidic residues" evidence="5">
    <location>
        <begin position="1"/>
        <end position="13"/>
    </location>
</feature>
<comment type="caution">
    <text evidence="7">The sequence shown here is derived from an EMBL/GenBank/DDBJ whole genome shotgun (WGS) entry which is preliminary data.</text>
</comment>
<evidence type="ECO:0000256" key="5">
    <source>
        <dbReference type="SAM" id="MobiDB-lite"/>
    </source>
</evidence>
<proteinExistence type="inferred from homology"/>
<dbReference type="OrthoDB" id="10254973at2759"/>
<dbReference type="PANTHER" id="PTHR45916">
    <property type="entry name" value="STRUCTURAL MAINTENANCE OF CHROMOSOMES PROTEIN 5"/>
    <property type="match status" value="1"/>
</dbReference>
<accession>A0A9P6C204</accession>
<dbReference type="Gene3D" id="3.40.50.300">
    <property type="entry name" value="P-loop containing nucleotide triphosphate hydrolases"/>
    <property type="match status" value="2"/>
</dbReference>
<evidence type="ECO:0000256" key="2">
    <source>
        <dbReference type="ARBA" id="ARBA00018687"/>
    </source>
</evidence>
<evidence type="ECO:0000313" key="8">
    <source>
        <dbReference type="Proteomes" id="UP000807342"/>
    </source>
</evidence>
<evidence type="ECO:0000256" key="3">
    <source>
        <dbReference type="ARBA" id="ARBA00023054"/>
    </source>
</evidence>
<dbReference type="SUPFAM" id="SSF52540">
    <property type="entry name" value="P-loop containing nucleoside triphosphate hydrolases"/>
    <property type="match status" value="2"/>
</dbReference>
<dbReference type="GO" id="GO:0005634">
    <property type="term" value="C:nucleus"/>
    <property type="evidence" value="ECO:0007669"/>
    <property type="project" value="TreeGrafter"/>
</dbReference>
<dbReference type="Proteomes" id="UP000807342">
    <property type="component" value="Unassembled WGS sequence"/>
</dbReference>
<protein>
    <recommendedName>
        <fullName evidence="2">Structural maintenance of chromosomes protein 5</fullName>
    </recommendedName>
</protein>
<feature type="coiled-coil region" evidence="4">
    <location>
        <begin position="385"/>
        <end position="419"/>
    </location>
</feature>
<organism evidence="7 8">
    <name type="scientific">Macrolepiota fuliginosa MF-IS2</name>
    <dbReference type="NCBI Taxonomy" id="1400762"/>
    <lineage>
        <taxon>Eukaryota</taxon>
        <taxon>Fungi</taxon>
        <taxon>Dikarya</taxon>
        <taxon>Basidiomycota</taxon>
        <taxon>Agaricomycotina</taxon>
        <taxon>Agaricomycetes</taxon>
        <taxon>Agaricomycetidae</taxon>
        <taxon>Agaricales</taxon>
        <taxon>Agaricineae</taxon>
        <taxon>Agaricaceae</taxon>
        <taxon>Macrolepiota</taxon>
    </lineage>
</organism>
<keyword evidence="3 4" id="KW-0175">Coiled coil</keyword>